<comment type="subcellular location">
    <subcellularLocation>
        <location evidence="1">Host cell</location>
    </subcellularLocation>
    <subcellularLocation>
        <location evidence="2">Secreted</location>
    </subcellularLocation>
</comment>
<dbReference type="OMA" id="MKGIRCR"/>
<evidence type="ECO:0000256" key="3">
    <source>
        <dbReference type="ARBA" id="ARBA00022525"/>
    </source>
</evidence>
<dbReference type="EMBL" id="DS566069">
    <property type="status" value="NOT_ANNOTATED_CDS"/>
    <property type="molecule type" value="Genomic_DNA"/>
</dbReference>
<dbReference type="InParanoid" id="H3GXU7"/>
<dbReference type="EnsemblProtists" id="Phyra82457">
    <property type="protein sequence ID" value="Phyra82457"/>
    <property type="gene ID" value="Phyra82457"/>
</dbReference>
<dbReference type="VEuPathDB" id="FungiDB:KRP22_12767"/>
<accession>H3GXU7</accession>
<keyword evidence="3" id="KW-0964">Secreted</keyword>
<keyword evidence="6" id="KW-1185">Reference proteome</keyword>
<dbReference type="HOGENOM" id="CLU_053787_1_0_1"/>
<evidence type="ECO:0000256" key="1">
    <source>
        <dbReference type="ARBA" id="ARBA00004340"/>
    </source>
</evidence>
<dbReference type="Pfam" id="PF20147">
    <property type="entry name" value="Crinkler"/>
    <property type="match status" value="1"/>
</dbReference>
<sequence length="183" mass="20089">MVKLFCAIVGVAGSAFPVDIGADQLVGDLKKAIKKEKTNKLKDIDAADLQLFLAKKDEGRGAWLDGAGAAAVALDERGHPQGCVLMDPTLWIKNPKHFGDNFQPGEGQVHVLVVPEQEHAQTGLWLVTGSVDNALNMKGIRCRLYRLAGSYLGYYDPARRAEDKDNALWYEGKTLRIQSVRDQ</sequence>
<evidence type="ECO:0000313" key="6">
    <source>
        <dbReference type="Proteomes" id="UP000005238"/>
    </source>
</evidence>
<dbReference type="InterPro" id="IPR045379">
    <property type="entry name" value="Crinkler_N"/>
</dbReference>
<organism evidence="5 6">
    <name type="scientific">Phytophthora ramorum</name>
    <name type="common">Sudden oak death agent</name>
    <dbReference type="NCBI Taxonomy" id="164328"/>
    <lineage>
        <taxon>Eukaryota</taxon>
        <taxon>Sar</taxon>
        <taxon>Stramenopiles</taxon>
        <taxon>Oomycota</taxon>
        <taxon>Peronosporomycetes</taxon>
        <taxon>Peronosporales</taxon>
        <taxon>Peronosporaceae</taxon>
        <taxon>Phytophthora</taxon>
    </lineage>
</organism>
<evidence type="ECO:0000313" key="5">
    <source>
        <dbReference type="EnsemblProtists" id="Phyra82457"/>
    </source>
</evidence>
<proteinExistence type="predicted"/>
<dbReference type="AlphaFoldDB" id="H3GXU7"/>
<evidence type="ECO:0000256" key="2">
    <source>
        <dbReference type="ARBA" id="ARBA00004613"/>
    </source>
</evidence>
<dbReference type="GO" id="GO:0005576">
    <property type="term" value="C:extracellular region"/>
    <property type="evidence" value="ECO:0007669"/>
    <property type="project" value="UniProtKB-SubCell"/>
</dbReference>
<dbReference type="GO" id="GO:0043657">
    <property type="term" value="C:host cell"/>
    <property type="evidence" value="ECO:0007669"/>
    <property type="project" value="UniProtKB-SubCell"/>
</dbReference>
<reference evidence="5" key="2">
    <citation type="submission" date="2015-06" db="UniProtKB">
        <authorList>
            <consortium name="EnsemblProtists"/>
        </authorList>
    </citation>
    <scope>IDENTIFICATION</scope>
    <source>
        <strain evidence="5">Pr102</strain>
    </source>
</reference>
<evidence type="ECO:0000259" key="4">
    <source>
        <dbReference type="Pfam" id="PF20147"/>
    </source>
</evidence>
<reference evidence="6" key="1">
    <citation type="journal article" date="2006" name="Science">
        <title>Phytophthora genome sequences uncover evolutionary origins and mechanisms of pathogenesis.</title>
        <authorList>
            <person name="Tyler B.M."/>
            <person name="Tripathy S."/>
            <person name="Zhang X."/>
            <person name="Dehal P."/>
            <person name="Jiang R.H."/>
            <person name="Aerts A."/>
            <person name="Arredondo F.D."/>
            <person name="Baxter L."/>
            <person name="Bensasson D."/>
            <person name="Beynon J.L."/>
            <person name="Chapman J."/>
            <person name="Damasceno C.M."/>
            <person name="Dorrance A.E."/>
            <person name="Dou D."/>
            <person name="Dickerman A.W."/>
            <person name="Dubchak I.L."/>
            <person name="Garbelotto M."/>
            <person name="Gijzen M."/>
            <person name="Gordon S.G."/>
            <person name="Govers F."/>
            <person name="Grunwald N.J."/>
            <person name="Huang W."/>
            <person name="Ivors K.L."/>
            <person name="Jones R.W."/>
            <person name="Kamoun S."/>
            <person name="Krampis K."/>
            <person name="Lamour K.H."/>
            <person name="Lee M.K."/>
            <person name="McDonald W.H."/>
            <person name="Medina M."/>
            <person name="Meijer H.J."/>
            <person name="Nordberg E.K."/>
            <person name="Maclean D.J."/>
            <person name="Ospina-Giraldo M.D."/>
            <person name="Morris P.F."/>
            <person name="Phuntumart V."/>
            <person name="Putnam N.H."/>
            <person name="Rash S."/>
            <person name="Rose J.K."/>
            <person name="Sakihama Y."/>
            <person name="Salamov A.A."/>
            <person name="Savidor A."/>
            <person name="Scheuring C.F."/>
            <person name="Smith B.M."/>
            <person name="Sobral B.W."/>
            <person name="Terry A."/>
            <person name="Torto-Alalibo T.A."/>
            <person name="Win J."/>
            <person name="Xu Z."/>
            <person name="Zhang H."/>
            <person name="Grigoriev I.V."/>
            <person name="Rokhsar D.S."/>
            <person name="Boore J.L."/>
        </authorList>
    </citation>
    <scope>NUCLEOTIDE SEQUENCE [LARGE SCALE GENOMIC DNA]</scope>
    <source>
        <strain evidence="6">Pr102</strain>
    </source>
</reference>
<dbReference type="eggNOG" id="ENOG502S62V">
    <property type="taxonomic scope" value="Eukaryota"/>
</dbReference>
<feature type="domain" description="Crinkler effector protein N-terminal" evidence="4">
    <location>
        <begin position="2"/>
        <end position="114"/>
    </location>
</feature>
<dbReference type="VEuPathDB" id="FungiDB:KRP23_8203"/>
<protein>
    <recommendedName>
        <fullName evidence="4">Crinkler effector protein N-terminal domain-containing protein</fullName>
    </recommendedName>
</protein>
<dbReference type="Proteomes" id="UP000005238">
    <property type="component" value="Unassembled WGS sequence"/>
</dbReference>
<name>H3GXU7_PHYRM</name>